<proteinExistence type="predicted"/>
<evidence type="ECO:0000313" key="3">
    <source>
        <dbReference type="Proteomes" id="UP001153269"/>
    </source>
</evidence>
<sequence length="132" mass="14156">MEAGCGSPLPDGRVQALPGAAARSSRVEVVVGLVPPLEVTDGGRREQLLPGEQLCGHRGPNQLTEGTTPPLADTQENCTQLRKHTPPHRSRPSSPEDLEPPRVSKWDVFIFYVSGSSSSSSDVCVLQFHVTC</sequence>
<name>A0A9N7TRQ9_PLEPL</name>
<protein>
    <submittedName>
        <fullName evidence="2">Uncharacterized protein</fullName>
    </submittedName>
</protein>
<reference evidence="2" key="1">
    <citation type="submission" date="2020-03" db="EMBL/GenBank/DDBJ databases">
        <authorList>
            <person name="Weist P."/>
        </authorList>
    </citation>
    <scope>NUCLEOTIDE SEQUENCE</scope>
</reference>
<dbReference type="AlphaFoldDB" id="A0A9N7TRQ9"/>
<feature type="region of interest" description="Disordered" evidence="1">
    <location>
        <begin position="52"/>
        <end position="101"/>
    </location>
</feature>
<evidence type="ECO:0000256" key="1">
    <source>
        <dbReference type="SAM" id="MobiDB-lite"/>
    </source>
</evidence>
<dbReference type="EMBL" id="CADEAL010000262">
    <property type="protein sequence ID" value="CAB1417384.1"/>
    <property type="molecule type" value="Genomic_DNA"/>
</dbReference>
<organism evidence="2 3">
    <name type="scientific">Pleuronectes platessa</name>
    <name type="common">European plaice</name>
    <dbReference type="NCBI Taxonomy" id="8262"/>
    <lineage>
        <taxon>Eukaryota</taxon>
        <taxon>Metazoa</taxon>
        <taxon>Chordata</taxon>
        <taxon>Craniata</taxon>
        <taxon>Vertebrata</taxon>
        <taxon>Euteleostomi</taxon>
        <taxon>Actinopterygii</taxon>
        <taxon>Neopterygii</taxon>
        <taxon>Teleostei</taxon>
        <taxon>Neoteleostei</taxon>
        <taxon>Acanthomorphata</taxon>
        <taxon>Carangaria</taxon>
        <taxon>Pleuronectiformes</taxon>
        <taxon>Pleuronectoidei</taxon>
        <taxon>Pleuronectidae</taxon>
        <taxon>Pleuronectes</taxon>
    </lineage>
</organism>
<evidence type="ECO:0000313" key="2">
    <source>
        <dbReference type="EMBL" id="CAB1417384.1"/>
    </source>
</evidence>
<accession>A0A9N7TRQ9</accession>
<dbReference type="Proteomes" id="UP001153269">
    <property type="component" value="Unassembled WGS sequence"/>
</dbReference>
<feature type="compositionally biased region" description="Basic residues" evidence="1">
    <location>
        <begin position="81"/>
        <end position="91"/>
    </location>
</feature>
<keyword evidence="3" id="KW-1185">Reference proteome</keyword>
<comment type="caution">
    <text evidence="2">The sequence shown here is derived from an EMBL/GenBank/DDBJ whole genome shotgun (WGS) entry which is preliminary data.</text>
</comment>
<gene>
    <name evidence="2" type="ORF">PLEPLA_LOCUS5186</name>
</gene>